<dbReference type="InterPro" id="IPR003399">
    <property type="entry name" value="Mce/MlaD"/>
</dbReference>
<feature type="domain" description="Mce/MlaD" evidence="2">
    <location>
        <begin position="59"/>
        <end position="135"/>
    </location>
</feature>
<dbReference type="RefSeq" id="WP_354698832.1">
    <property type="nucleotide sequence ID" value="NZ_CP114014.1"/>
</dbReference>
<evidence type="ECO:0000259" key="2">
    <source>
        <dbReference type="Pfam" id="PF02470"/>
    </source>
</evidence>
<evidence type="ECO:0000313" key="3">
    <source>
        <dbReference type="EMBL" id="XAY07642.1"/>
    </source>
</evidence>
<sequence>MALDNKGVAAEKAGIDRLKLEARRASGPFAMFVLLMVAGLFASAQIIRNLAGDKPWVKYEPYKVAFTDAKGVVPSRVELRLAGVKAGSIKKSELTNGRAILTLNLEKKYAPLYKDAQVRIRPITPLEDMYVDIITRGTKAAGELGKNDVLPDQRTISPVQIGNVLQTFDDPTRTNLASLLNQLGRGLEDGGNDLRWGFVQLKPFFENATSVLNALAERRQNLKRFVTAFSGIAGELSEKDRQLAGFVRHGDEVLGTLNDNDGPFAATLAQLPGTLQAMKSSFANLRATEEVLDPALQSLRPVAKQLPSGLDSLNEFAKDATPALQALRTPVRELRPLARSVRPTSRSLVGVFKQLRTQAPQLDKGVEMGVPCLDITGRFVSRFLSATKLGDATPAPANSSVANFRADVNVDFNSLGEFFPSPEWKRFVPCHLEDKVQGGDRIVNP</sequence>
<keyword evidence="1" id="KW-0472">Membrane</keyword>
<accession>A0AAU7B218</accession>
<evidence type="ECO:0000256" key="1">
    <source>
        <dbReference type="SAM" id="Phobius"/>
    </source>
</evidence>
<feature type="transmembrane region" description="Helical" evidence="1">
    <location>
        <begin position="27"/>
        <end position="47"/>
    </location>
</feature>
<proteinExistence type="predicted"/>
<dbReference type="InterPro" id="IPR052336">
    <property type="entry name" value="MlaD_Phospholipid_Transporter"/>
</dbReference>
<dbReference type="EMBL" id="CP114014">
    <property type="protein sequence ID" value="XAY07642.1"/>
    <property type="molecule type" value="Genomic_DNA"/>
</dbReference>
<reference evidence="3" key="1">
    <citation type="submission" date="2022-12" db="EMBL/GenBank/DDBJ databases">
        <title>Paraconexibacter alkalitolerans sp. nov. and Baekduia alba sp. nov., isolated from soil and emended description of the genera Paraconexibacter (Chun et al., 2020) and Baekduia (An et al., 2020).</title>
        <authorList>
            <person name="Vieira S."/>
            <person name="Huber K.J."/>
            <person name="Geppert A."/>
            <person name="Wolf J."/>
            <person name="Neumann-Schaal M."/>
            <person name="Muesken M."/>
            <person name="Overmann J."/>
        </authorList>
    </citation>
    <scope>NUCLEOTIDE SEQUENCE</scope>
    <source>
        <strain evidence="3">AEG42_29</strain>
    </source>
</reference>
<protein>
    <recommendedName>
        <fullName evidence="2">Mce/MlaD domain-containing protein</fullName>
    </recommendedName>
</protein>
<dbReference type="PANTHER" id="PTHR33371">
    <property type="entry name" value="INTERMEMBRANE PHOSPHOLIPID TRANSPORT SYSTEM BINDING PROTEIN MLAD-RELATED"/>
    <property type="match status" value="1"/>
</dbReference>
<gene>
    <name evidence="3" type="ORF">DSM112329_04530</name>
</gene>
<dbReference type="Pfam" id="PF02470">
    <property type="entry name" value="MlaD"/>
    <property type="match status" value="1"/>
</dbReference>
<dbReference type="KEGG" id="parq:DSM112329_04530"/>
<keyword evidence="1" id="KW-1133">Transmembrane helix</keyword>
<dbReference type="PANTHER" id="PTHR33371:SF4">
    <property type="entry name" value="INTERMEMBRANE PHOSPHOLIPID TRANSPORT SYSTEM BINDING PROTEIN MLAD"/>
    <property type="match status" value="1"/>
</dbReference>
<organism evidence="3">
    <name type="scientific">Paraconexibacter sp. AEG42_29</name>
    <dbReference type="NCBI Taxonomy" id="2997339"/>
    <lineage>
        <taxon>Bacteria</taxon>
        <taxon>Bacillati</taxon>
        <taxon>Actinomycetota</taxon>
        <taxon>Thermoleophilia</taxon>
        <taxon>Solirubrobacterales</taxon>
        <taxon>Paraconexibacteraceae</taxon>
        <taxon>Paraconexibacter</taxon>
    </lineage>
</organism>
<dbReference type="AlphaFoldDB" id="A0AAU7B218"/>
<name>A0AAU7B218_9ACTN</name>
<keyword evidence="1" id="KW-0812">Transmembrane</keyword>